<evidence type="ECO:0000256" key="1">
    <source>
        <dbReference type="ARBA" id="ARBA00022729"/>
    </source>
</evidence>
<feature type="domain" description="Solute-binding protein family 3/N-terminal" evidence="3">
    <location>
        <begin position="53"/>
        <end position="275"/>
    </location>
</feature>
<accession>A0A6N7J0E5</accession>
<evidence type="ECO:0000313" key="4">
    <source>
        <dbReference type="EMBL" id="MQN01505.1"/>
    </source>
</evidence>
<protein>
    <submittedName>
        <fullName evidence="4">Amino acid ABC transporter substrate-binding protein</fullName>
    </submittedName>
</protein>
<feature type="chain" id="PRO_5027116832" evidence="2">
    <location>
        <begin position="28"/>
        <end position="275"/>
    </location>
</feature>
<evidence type="ECO:0000256" key="2">
    <source>
        <dbReference type="SAM" id="SignalP"/>
    </source>
</evidence>
<organism evidence="4 5">
    <name type="scientific">Candidatus Weimeria bifida</name>
    <dbReference type="NCBI Taxonomy" id="2599074"/>
    <lineage>
        <taxon>Bacteria</taxon>
        <taxon>Bacillati</taxon>
        <taxon>Bacillota</taxon>
        <taxon>Clostridia</taxon>
        <taxon>Lachnospirales</taxon>
        <taxon>Lachnospiraceae</taxon>
        <taxon>Candidatus Weimeria</taxon>
    </lineage>
</organism>
<dbReference type="SMART" id="SM00062">
    <property type="entry name" value="PBPb"/>
    <property type="match status" value="1"/>
</dbReference>
<reference evidence="4" key="1">
    <citation type="journal article" date="2020" name="Appl. Environ. Microbiol.">
        <title>Medium-Chain Fatty Acid Synthesis by 'Candidatus Weimeria bifida' gen. nov., sp. nov., and 'Candidatus Pseudoramibacter fermentans' sp. nov.</title>
        <authorList>
            <person name="Scarborough M.J."/>
            <person name="Myers K.S."/>
            <person name="Donohue T.J."/>
            <person name="Noguera D.R."/>
        </authorList>
    </citation>
    <scope>NUCLEOTIDE SEQUENCE</scope>
    <source>
        <strain evidence="4">LCO1.1</strain>
    </source>
</reference>
<dbReference type="SUPFAM" id="SSF53850">
    <property type="entry name" value="Periplasmic binding protein-like II"/>
    <property type="match status" value="1"/>
</dbReference>
<keyword evidence="1 2" id="KW-0732">Signal</keyword>
<gene>
    <name evidence="4" type="ORF">FRC54_06190</name>
</gene>
<dbReference type="PANTHER" id="PTHR35936">
    <property type="entry name" value="MEMBRANE-BOUND LYTIC MUREIN TRANSGLYCOSYLASE F"/>
    <property type="match status" value="1"/>
</dbReference>
<comment type="caution">
    <text evidence="4">The sequence shown here is derived from an EMBL/GenBank/DDBJ whole genome shotgun (WGS) entry which is preliminary data.</text>
</comment>
<dbReference type="CDD" id="cd13530">
    <property type="entry name" value="PBP2_peptides_like"/>
    <property type="match status" value="1"/>
</dbReference>
<feature type="signal peptide" evidence="2">
    <location>
        <begin position="1"/>
        <end position="27"/>
    </location>
</feature>
<dbReference type="PROSITE" id="PS51257">
    <property type="entry name" value="PROKAR_LIPOPROTEIN"/>
    <property type="match status" value="1"/>
</dbReference>
<dbReference type="InterPro" id="IPR001638">
    <property type="entry name" value="Solute-binding_3/MltF_N"/>
</dbReference>
<evidence type="ECO:0000313" key="5">
    <source>
        <dbReference type="Proteomes" id="UP000460257"/>
    </source>
</evidence>
<evidence type="ECO:0000259" key="3">
    <source>
        <dbReference type="SMART" id="SM00062"/>
    </source>
</evidence>
<dbReference type="Gene3D" id="3.40.190.10">
    <property type="entry name" value="Periplasmic binding protein-like II"/>
    <property type="match status" value="2"/>
</dbReference>
<name>A0A6N7J0E5_9FIRM</name>
<sequence length="275" mass="29255">MKKKILSLIAVAACAISMIGCGSSSNATSGSSSASGSKSSGTSQVAAIKKKGTINWVTNAEFEPFEYKDGNKIIGIDAEIAQAIADDLGVKLNVNDIAFDSCVPAVSTGKDDFCAAGLTDTPDREKNVDFTNSYFNASQAIVVTKDSKISSRSDLNGKTVGVQQGTTGDTYCTNEKGENDIKVNEVKRYNKPMDAVSDLIAGRIDAVVIDNFPAEKLVSKNSGKIKKLDEALSEEKYAIAVPKGSDLKDEINKVLKKLESDGTLDKINSKYIKTE</sequence>
<dbReference type="EMBL" id="VOGC01000006">
    <property type="protein sequence ID" value="MQN01505.1"/>
    <property type="molecule type" value="Genomic_DNA"/>
</dbReference>
<dbReference type="AlphaFoldDB" id="A0A6N7J0E5"/>
<dbReference type="PANTHER" id="PTHR35936:SF17">
    <property type="entry name" value="ARGININE-BINDING EXTRACELLULAR PROTEIN ARTP"/>
    <property type="match status" value="1"/>
</dbReference>
<keyword evidence="5" id="KW-1185">Reference proteome</keyword>
<proteinExistence type="predicted"/>
<dbReference type="Pfam" id="PF00497">
    <property type="entry name" value="SBP_bac_3"/>
    <property type="match status" value="1"/>
</dbReference>
<dbReference type="Proteomes" id="UP000460257">
    <property type="component" value="Unassembled WGS sequence"/>
</dbReference>